<name>A0ABD3MCP5_9STRA</name>
<dbReference type="PANTHER" id="PTHR34060">
    <property type="entry name" value="POLYKETIDE CYCLASE / DEHYDRASE AND LIPID TRANSPORT PROTEIN"/>
    <property type="match status" value="1"/>
</dbReference>
<proteinExistence type="predicted"/>
<dbReference type="EMBL" id="JALLBG020000151">
    <property type="protein sequence ID" value="KAL3761367.1"/>
    <property type="molecule type" value="Genomic_DNA"/>
</dbReference>
<protein>
    <recommendedName>
        <fullName evidence="3">Coenzyme Q-binding protein COQ10 START domain-containing protein</fullName>
    </recommendedName>
</protein>
<evidence type="ECO:0000256" key="1">
    <source>
        <dbReference type="SAM" id="Coils"/>
    </source>
</evidence>
<evidence type="ECO:0000313" key="4">
    <source>
        <dbReference type="EMBL" id="KAL3761367.1"/>
    </source>
</evidence>
<keyword evidence="1" id="KW-0175">Coiled coil</keyword>
<feature type="coiled-coil region" evidence="1">
    <location>
        <begin position="279"/>
        <end position="306"/>
    </location>
</feature>
<evidence type="ECO:0000256" key="2">
    <source>
        <dbReference type="SAM" id="MobiDB-lite"/>
    </source>
</evidence>
<dbReference type="Gene3D" id="3.30.530.20">
    <property type="match status" value="1"/>
</dbReference>
<dbReference type="InterPro" id="IPR023393">
    <property type="entry name" value="START-like_dom_sf"/>
</dbReference>
<reference evidence="4 5" key="1">
    <citation type="submission" date="2024-10" db="EMBL/GenBank/DDBJ databases">
        <title>Updated reference genomes for cyclostephanoid diatoms.</title>
        <authorList>
            <person name="Roberts W.R."/>
            <person name="Alverson A.J."/>
        </authorList>
    </citation>
    <scope>NUCLEOTIDE SEQUENCE [LARGE SCALE GENOMIC DNA]</scope>
    <source>
        <strain evidence="4 5">AJA232-27</strain>
    </source>
</reference>
<feature type="compositionally biased region" description="Low complexity" evidence="2">
    <location>
        <begin position="60"/>
        <end position="74"/>
    </location>
</feature>
<dbReference type="AlphaFoldDB" id="A0ABD3MCP5"/>
<gene>
    <name evidence="4" type="ORF">ACHAWU_000501</name>
</gene>
<dbReference type="Pfam" id="PF03364">
    <property type="entry name" value="Polyketide_cyc"/>
    <property type="match status" value="1"/>
</dbReference>
<organism evidence="4 5">
    <name type="scientific">Discostella pseudostelligera</name>
    <dbReference type="NCBI Taxonomy" id="259834"/>
    <lineage>
        <taxon>Eukaryota</taxon>
        <taxon>Sar</taxon>
        <taxon>Stramenopiles</taxon>
        <taxon>Ochrophyta</taxon>
        <taxon>Bacillariophyta</taxon>
        <taxon>Coscinodiscophyceae</taxon>
        <taxon>Thalassiosirophycidae</taxon>
        <taxon>Stephanodiscales</taxon>
        <taxon>Stephanodiscaceae</taxon>
        <taxon>Discostella</taxon>
    </lineage>
</organism>
<evidence type="ECO:0000313" key="5">
    <source>
        <dbReference type="Proteomes" id="UP001530293"/>
    </source>
</evidence>
<feature type="region of interest" description="Disordered" evidence="2">
    <location>
        <begin position="318"/>
        <end position="352"/>
    </location>
</feature>
<feature type="region of interest" description="Disordered" evidence="2">
    <location>
        <begin position="60"/>
        <end position="95"/>
    </location>
</feature>
<evidence type="ECO:0000259" key="3">
    <source>
        <dbReference type="Pfam" id="PF03364"/>
    </source>
</evidence>
<dbReference type="Proteomes" id="UP001530293">
    <property type="component" value="Unassembled WGS sequence"/>
</dbReference>
<accession>A0ABD3MCP5</accession>
<comment type="caution">
    <text evidence="4">The sequence shown here is derived from an EMBL/GenBank/DDBJ whole genome shotgun (WGS) entry which is preliminary data.</text>
</comment>
<sequence>MKRRRGSSGSGSGSGGSRRRQADAYVYVCSGHRHLRRLPSLILLSLLHFLLAVVSSSSASSPSIRTTTSSSSLSCFQTSNSPGSRQLQATQKQQQMPHCQQWSQLRRQHQLQLLLQNNPHLHSSSPEKLSLSYRQLQPRRHPPKLMHRNYGEGWRYPMAMFATGNTSEEKGDYSIKNDDVKADLAAPGESSSSAAAAETTASTPFSLRKALLPRKLASLEGGKPIADTLVDAAREVYGALLRRSRRLRLLRRRTIDTPSSTNGADATAATTAASVVHAMQNAEIALQEAEYRVLLLRQELENAKKEIAIMEIGQELQQPSPPLPSVLASNNQKDDEGEDEEEISTVSNHMTIGKKENEDYLTNEQQQLLPVSSSDNNFLDLTSLSYDDVDYLALSMDMAPPFINEDECLIPGEPAVRVEKAPQNSRRIFAGIDIPVSVDEVWKLLTDYENLQRVVPNLVVNEVLELYPGAKSGDVIGDGGNYEDVDELSATSRCRAHALRMKGAVLKQVGGAKVAGINFSARTTLEVREWPEGMPDYYHHEDEVYLGKSRSDRAYEGSTRELERYVFPRPFALSSLPHKDISMQSVENDDGEFRMYQGVWRMQPLPGCSPPGGSAMRLTYAVEISPRPYLPVGLVEGRIARDLCANLKAIRDVFS</sequence>
<dbReference type="InterPro" id="IPR005031">
    <property type="entry name" value="COQ10_START"/>
</dbReference>
<dbReference type="PANTHER" id="PTHR34060:SF1">
    <property type="entry name" value="POLYKETIDE CYCLASE _ DEHYDRASE AND LIPID TRANSPORT PROTEIN"/>
    <property type="match status" value="1"/>
</dbReference>
<feature type="domain" description="Coenzyme Q-binding protein COQ10 START" evidence="3">
    <location>
        <begin position="434"/>
        <end position="647"/>
    </location>
</feature>
<feature type="compositionally biased region" description="Polar residues" evidence="2">
    <location>
        <begin position="75"/>
        <end position="95"/>
    </location>
</feature>
<keyword evidence="5" id="KW-1185">Reference proteome</keyword>
<dbReference type="SUPFAM" id="SSF55961">
    <property type="entry name" value="Bet v1-like"/>
    <property type="match status" value="1"/>
</dbReference>